<keyword evidence="5" id="KW-1185">Reference proteome</keyword>
<dbReference type="Gene3D" id="3.10.580.10">
    <property type="entry name" value="CBS-domain"/>
    <property type="match status" value="1"/>
</dbReference>
<dbReference type="RefSeq" id="WP_067023472.1">
    <property type="nucleotide sequence ID" value="NZ_KQ949086.1"/>
</dbReference>
<keyword evidence="1 2" id="KW-0129">CBS domain</keyword>
<dbReference type="SMART" id="SM00116">
    <property type="entry name" value="CBS"/>
    <property type="match status" value="2"/>
</dbReference>
<dbReference type="STRING" id="909626.AQJ91_20290"/>
<dbReference type="OrthoDB" id="9789996at2"/>
<dbReference type="Proteomes" id="UP000053260">
    <property type="component" value="Unassembled WGS sequence"/>
</dbReference>
<dbReference type="SUPFAM" id="SSF54631">
    <property type="entry name" value="CBS-domain pair"/>
    <property type="match status" value="1"/>
</dbReference>
<proteinExistence type="predicted"/>
<dbReference type="PANTHER" id="PTHR43080">
    <property type="entry name" value="CBS DOMAIN-CONTAINING PROTEIN CBSX3, MITOCHONDRIAL"/>
    <property type="match status" value="1"/>
</dbReference>
<dbReference type="PROSITE" id="PS51371">
    <property type="entry name" value="CBS"/>
    <property type="match status" value="2"/>
</dbReference>
<evidence type="ECO:0000313" key="4">
    <source>
        <dbReference type="EMBL" id="KUO19307.1"/>
    </source>
</evidence>
<evidence type="ECO:0000259" key="3">
    <source>
        <dbReference type="PROSITE" id="PS51371"/>
    </source>
</evidence>
<organism evidence="4 5">
    <name type="scientific">Streptomyces dysideae</name>
    <dbReference type="NCBI Taxonomy" id="909626"/>
    <lineage>
        <taxon>Bacteria</taxon>
        <taxon>Bacillati</taxon>
        <taxon>Actinomycetota</taxon>
        <taxon>Actinomycetes</taxon>
        <taxon>Kitasatosporales</taxon>
        <taxon>Streptomycetaceae</taxon>
        <taxon>Streptomyces</taxon>
    </lineage>
</organism>
<dbReference type="InterPro" id="IPR000644">
    <property type="entry name" value="CBS_dom"/>
</dbReference>
<dbReference type="EMBL" id="LMXB01000053">
    <property type="protein sequence ID" value="KUO19307.1"/>
    <property type="molecule type" value="Genomic_DNA"/>
</dbReference>
<dbReference type="PANTHER" id="PTHR43080:SF2">
    <property type="entry name" value="CBS DOMAIN-CONTAINING PROTEIN"/>
    <property type="match status" value="1"/>
</dbReference>
<evidence type="ECO:0000256" key="1">
    <source>
        <dbReference type="ARBA" id="ARBA00023122"/>
    </source>
</evidence>
<accession>A0A124IET9</accession>
<dbReference type="InterPro" id="IPR051257">
    <property type="entry name" value="Diverse_CBS-Domain"/>
</dbReference>
<feature type="domain" description="CBS" evidence="3">
    <location>
        <begin position="7"/>
        <end position="63"/>
    </location>
</feature>
<dbReference type="AlphaFoldDB" id="A0A124IET9"/>
<evidence type="ECO:0000313" key="5">
    <source>
        <dbReference type="Proteomes" id="UP000053260"/>
    </source>
</evidence>
<gene>
    <name evidence="4" type="ORF">AQJ91_20290</name>
</gene>
<dbReference type="Pfam" id="PF00571">
    <property type="entry name" value="CBS"/>
    <property type="match status" value="2"/>
</dbReference>
<protein>
    <recommendedName>
        <fullName evidence="3">CBS domain-containing protein</fullName>
    </recommendedName>
</protein>
<name>A0A124IET9_9ACTN</name>
<feature type="domain" description="CBS" evidence="3">
    <location>
        <begin position="71"/>
        <end position="127"/>
    </location>
</feature>
<sequence>MQIQYVMNTPPASVPRTTSLEEAAQHMARVGVGALPVVEDDRVVGIVTDRDLVVRAMARGLPPQTEVEKVMSNAPATVDSETAVAVALLVMRSVQVRHLPVVSEGRLVGMISFDDLFWQLTQQLSDLAAVVDAARKIPEVLRGAQQALLPHG</sequence>
<comment type="caution">
    <text evidence="4">The sequence shown here is derived from an EMBL/GenBank/DDBJ whole genome shotgun (WGS) entry which is preliminary data.</text>
</comment>
<reference evidence="4 5" key="1">
    <citation type="submission" date="2015-10" db="EMBL/GenBank/DDBJ databases">
        <title>Draft genome sequence of Streptomyces sp. RV15, isolated from a marine sponge.</title>
        <authorList>
            <person name="Ruckert C."/>
            <person name="Abdelmohsen U.R."/>
            <person name="Winkler A."/>
            <person name="Hentschel U."/>
            <person name="Kalinowski J."/>
            <person name="Kampfer P."/>
            <person name="Glaeser S."/>
        </authorList>
    </citation>
    <scope>NUCLEOTIDE SEQUENCE [LARGE SCALE GENOMIC DNA]</scope>
    <source>
        <strain evidence="4 5">RV15</strain>
    </source>
</reference>
<dbReference type="InterPro" id="IPR046342">
    <property type="entry name" value="CBS_dom_sf"/>
</dbReference>
<evidence type="ECO:0000256" key="2">
    <source>
        <dbReference type="PROSITE-ProRule" id="PRU00703"/>
    </source>
</evidence>